<reference evidence="1 2" key="1">
    <citation type="journal article" date="2008" name="Genome Biol.">
        <title>A genomic analysis of the archaeal system Ignicoccus hospitalis-Nanoarchaeum equitans.</title>
        <authorList>
            <person name="Podar M."/>
            <person name="Anderson I."/>
            <person name="Makarova K.S."/>
            <person name="Elkins J.G."/>
            <person name="Ivanova N."/>
            <person name="Wall M.A."/>
            <person name="Lykidis A."/>
            <person name="Mavromatis K."/>
            <person name="Sun H."/>
            <person name="Hudson M.E."/>
            <person name="Chen W."/>
            <person name="Deciu C."/>
            <person name="Hutchison D."/>
            <person name="Eads J.R."/>
            <person name="Anderson A."/>
            <person name="Fernandes F."/>
            <person name="Szeto E."/>
            <person name="Lapidus A."/>
            <person name="Kyrpides N.C."/>
            <person name="Saier M.H.Jr."/>
            <person name="Richardson P.M."/>
            <person name="Rachel R."/>
            <person name="Huber H."/>
            <person name="Eisen J.A."/>
            <person name="Koonin E.V."/>
            <person name="Keller M."/>
            <person name="Stetter K.O."/>
        </authorList>
    </citation>
    <scope>NUCLEOTIDE SEQUENCE [LARGE SCALE GENOMIC DNA]</scope>
    <source>
        <strain evidence="2">KIN4/I / DSM 18386 / JCM 14125</strain>
    </source>
</reference>
<dbReference type="RefSeq" id="WP_012123578.1">
    <property type="nucleotide sequence ID" value="NC_009776.1"/>
</dbReference>
<dbReference type="AlphaFoldDB" id="A8ACG2"/>
<dbReference type="EMBL" id="CP000816">
    <property type="protein sequence ID" value="ABU82614.1"/>
    <property type="molecule type" value="Genomic_DNA"/>
</dbReference>
<dbReference type="eggNOG" id="arCOG06043">
    <property type="taxonomic scope" value="Archaea"/>
</dbReference>
<evidence type="ECO:0000313" key="2">
    <source>
        <dbReference type="Proteomes" id="UP000000262"/>
    </source>
</evidence>
<gene>
    <name evidence="1" type="ordered locus">Igni_1438</name>
</gene>
<protein>
    <submittedName>
        <fullName evidence="1">Uncharacterized protein</fullName>
    </submittedName>
</protein>
<dbReference type="OrthoDB" id="45678at2157"/>
<dbReference type="KEGG" id="iho:Igni_1438"/>
<dbReference type="Proteomes" id="UP000000262">
    <property type="component" value="Chromosome"/>
</dbReference>
<name>A8ACG2_IGNH4</name>
<evidence type="ECO:0000313" key="1">
    <source>
        <dbReference type="EMBL" id="ABU82614.1"/>
    </source>
</evidence>
<dbReference type="HOGENOM" id="CLU_161775_0_0_2"/>
<sequence>MPCPWLKGSTCTSPKLPKPSPDVVGPHCRSEFEYRSCNFFVEPQDEKKEGLLAFQTSTSKEQTFESKYKPYKPIHALPEEPASKCPYFKTYRGSDGRWYAVCRVLDRLLTVAEVRLCNAHWKTCPLYKNGAKLVSGD</sequence>
<proteinExistence type="predicted"/>
<organism evidence="1 2">
    <name type="scientific">Ignicoccus hospitalis (strain KIN4/I / DSM 18386 / JCM 14125)</name>
    <dbReference type="NCBI Taxonomy" id="453591"/>
    <lineage>
        <taxon>Archaea</taxon>
        <taxon>Thermoproteota</taxon>
        <taxon>Thermoprotei</taxon>
        <taxon>Desulfurococcales</taxon>
        <taxon>Desulfurococcaceae</taxon>
        <taxon>Ignicoccus</taxon>
    </lineage>
</organism>
<dbReference type="STRING" id="453591.Igni_1438"/>
<keyword evidence="2" id="KW-1185">Reference proteome</keyword>
<accession>A8ACG2</accession>
<dbReference type="GeneID" id="5561725"/>